<keyword evidence="4" id="KW-1185">Reference proteome</keyword>
<feature type="region of interest" description="Disordered" evidence="1">
    <location>
        <begin position="31"/>
        <end position="59"/>
    </location>
</feature>
<feature type="region of interest" description="Disordered" evidence="1">
    <location>
        <begin position="95"/>
        <end position="167"/>
    </location>
</feature>
<keyword evidence="2" id="KW-0812">Transmembrane</keyword>
<feature type="compositionally biased region" description="Low complexity" evidence="1">
    <location>
        <begin position="110"/>
        <end position="167"/>
    </location>
</feature>
<sequence length="297" mass="30370">MHESGSGRLCGRCGSHVGNLSQCPRCRAPIAPPPTAAPPPPTGPPPPIGGGREPASLGRTPAWRRPSVLLSLAAACFALALTWWIVADRPAPANEAAETQQGRAPVLATSSPEPGSPEPGNGSPPATDASSPDPATGTASPDPAATPSDPAAAQQAQDMNGLLSSSSSTRSSLSLAIASTSRCERDGVDTIQDITASRGDQLAAAGALTVTALPEGAELKGALVDALSASHDADAAFLAWARRYVGGDCTGAIAKDRDYKRGLDRSEAAQAAKRRFAEAWRPIAETYDLTAWKPSQI</sequence>
<gene>
    <name evidence="3" type="ORF">ACFLIM_44675</name>
</gene>
<dbReference type="Proteomes" id="UP001603978">
    <property type="component" value="Unassembled WGS sequence"/>
</dbReference>
<evidence type="ECO:0000256" key="2">
    <source>
        <dbReference type="SAM" id="Phobius"/>
    </source>
</evidence>
<proteinExistence type="predicted"/>
<reference evidence="3 4" key="1">
    <citation type="submission" date="2024-10" db="EMBL/GenBank/DDBJ databases">
        <authorList>
            <person name="Topkara A.R."/>
            <person name="Saygin H."/>
        </authorList>
    </citation>
    <scope>NUCLEOTIDE SEQUENCE [LARGE SCALE GENOMIC DNA]</scope>
    <source>
        <strain evidence="3 4">M3C6</strain>
    </source>
</reference>
<protein>
    <submittedName>
        <fullName evidence="3">Uncharacterized protein</fullName>
    </submittedName>
</protein>
<feature type="compositionally biased region" description="Pro residues" evidence="1">
    <location>
        <begin position="31"/>
        <end position="48"/>
    </location>
</feature>
<keyword evidence="2" id="KW-1133">Transmembrane helix</keyword>
<dbReference type="EMBL" id="JBICRM010000046">
    <property type="protein sequence ID" value="MFG1710287.1"/>
    <property type="molecule type" value="Genomic_DNA"/>
</dbReference>
<evidence type="ECO:0000313" key="3">
    <source>
        <dbReference type="EMBL" id="MFG1710287.1"/>
    </source>
</evidence>
<feature type="transmembrane region" description="Helical" evidence="2">
    <location>
        <begin position="68"/>
        <end position="86"/>
    </location>
</feature>
<evidence type="ECO:0000256" key="1">
    <source>
        <dbReference type="SAM" id="MobiDB-lite"/>
    </source>
</evidence>
<evidence type="ECO:0000313" key="4">
    <source>
        <dbReference type="Proteomes" id="UP001603978"/>
    </source>
</evidence>
<name>A0ABW7AVN7_9ACTN</name>
<organism evidence="3 4">
    <name type="scientific">Nonomuraea marmarensis</name>
    <dbReference type="NCBI Taxonomy" id="3351344"/>
    <lineage>
        <taxon>Bacteria</taxon>
        <taxon>Bacillati</taxon>
        <taxon>Actinomycetota</taxon>
        <taxon>Actinomycetes</taxon>
        <taxon>Streptosporangiales</taxon>
        <taxon>Streptosporangiaceae</taxon>
        <taxon>Nonomuraea</taxon>
    </lineage>
</organism>
<dbReference type="RefSeq" id="WP_393175915.1">
    <property type="nucleotide sequence ID" value="NZ_JBICRM010000046.1"/>
</dbReference>
<keyword evidence="2" id="KW-0472">Membrane</keyword>
<comment type="caution">
    <text evidence="3">The sequence shown here is derived from an EMBL/GenBank/DDBJ whole genome shotgun (WGS) entry which is preliminary data.</text>
</comment>
<accession>A0ABW7AVN7</accession>